<dbReference type="AlphaFoldDB" id="A0A0U2Q9R6"/>
<dbReference type="EMBL" id="CP013659">
    <property type="protein sequence ID" value="ALS75702.1"/>
    <property type="molecule type" value="Genomic_DNA"/>
</dbReference>
<evidence type="ECO:0000313" key="1">
    <source>
        <dbReference type="EMBL" id="ALS75702.1"/>
    </source>
</evidence>
<gene>
    <name evidence="1" type="ORF">AUC31_11065</name>
</gene>
<organism evidence="1 2">
    <name type="scientific">Planococcus rifietoensis</name>
    <dbReference type="NCBI Taxonomy" id="200991"/>
    <lineage>
        <taxon>Bacteria</taxon>
        <taxon>Bacillati</taxon>
        <taxon>Bacillota</taxon>
        <taxon>Bacilli</taxon>
        <taxon>Bacillales</taxon>
        <taxon>Caryophanaceae</taxon>
        <taxon>Planococcus</taxon>
    </lineage>
</organism>
<dbReference type="OrthoDB" id="4687120at2"/>
<dbReference type="InterPro" id="IPR011094">
    <property type="entry name" value="Uncharacterised_LppY/LpqO"/>
</dbReference>
<name>A0A0U2Q9R6_9BACL</name>
<dbReference type="RefSeq" id="WP_058382405.1">
    <property type="nucleotide sequence ID" value="NZ_CP013659.2"/>
</dbReference>
<dbReference type="KEGG" id="prt:AUC31_11065"/>
<keyword evidence="2" id="KW-1185">Reference proteome</keyword>
<sequence length="132" mass="14951">MKIEHTIMDLAQQVGNLLEAETDTTDMECLIKKNRTVTIELHDKSFDCTLEHDISFRNLKSDGSAMNEADIYLLPEEVPLFTQALQQYPIALPTEFEQSIDSNPNIVCLRLTTEEPPENFAARLAAALRQID</sequence>
<proteinExistence type="predicted"/>
<dbReference type="Proteomes" id="UP000067683">
    <property type="component" value="Chromosome"/>
</dbReference>
<evidence type="ECO:0008006" key="3">
    <source>
        <dbReference type="Google" id="ProtNLM"/>
    </source>
</evidence>
<dbReference type="Pfam" id="PF07485">
    <property type="entry name" value="DUF1529"/>
    <property type="match status" value="1"/>
</dbReference>
<protein>
    <recommendedName>
        <fullName evidence="3">DUF1259 domain-containing protein</fullName>
    </recommendedName>
</protein>
<dbReference type="STRING" id="200991.AUC31_11065"/>
<accession>A0A0U2Q9R6</accession>
<evidence type="ECO:0000313" key="2">
    <source>
        <dbReference type="Proteomes" id="UP000067683"/>
    </source>
</evidence>
<reference evidence="1" key="1">
    <citation type="submission" date="2016-01" db="EMBL/GenBank/DDBJ databases">
        <title>Complete genome of Planococcus rifietoensis type strain M8.</title>
        <authorList>
            <person name="See-Too W.S."/>
        </authorList>
    </citation>
    <scope>NUCLEOTIDE SEQUENCE [LARGE SCALE GENOMIC DNA]</scope>
    <source>
        <strain evidence="1">M8</strain>
    </source>
</reference>